<dbReference type="SUPFAM" id="SSF53328">
    <property type="entry name" value="Formyltransferase"/>
    <property type="match status" value="1"/>
</dbReference>
<name>A0A2I8VIU5_9EURY</name>
<proteinExistence type="predicted"/>
<dbReference type="RefSeq" id="WP_103425502.1">
    <property type="nucleotide sequence ID" value="NZ_CP026309.1"/>
</dbReference>
<organism evidence="1 2">
    <name type="scientific">Salinigranum rubrum</name>
    <dbReference type="NCBI Taxonomy" id="755307"/>
    <lineage>
        <taxon>Archaea</taxon>
        <taxon>Methanobacteriati</taxon>
        <taxon>Methanobacteriota</taxon>
        <taxon>Stenosarchaea group</taxon>
        <taxon>Halobacteria</taxon>
        <taxon>Halobacteriales</taxon>
        <taxon>Haloferacaceae</taxon>
        <taxon>Salinigranum</taxon>
    </lineage>
</organism>
<dbReference type="InterPro" id="IPR036477">
    <property type="entry name" value="Formyl_transf_N_sf"/>
</dbReference>
<keyword evidence="2" id="KW-1185">Reference proteome</keyword>
<dbReference type="GeneID" id="35592279"/>
<evidence type="ECO:0000313" key="2">
    <source>
        <dbReference type="Proteomes" id="UP000236584"/>
    </source>
</evidence>
<sequence length="278" mass="31547">MKLILFSGSHARHVYVHQQVIDSDVLEVGGVVSMRREDTLPDPPSGWPEHDRELFTHHFERRETVERATYGDRSPTAYEDVAPTLFVDRDELNSERVAEFVRDVDADACLIFGTGLVLEPVLSELPDWRLNFHLGLSPWYKGSATLFWPFYNLQPQFAGGTLHQIIPEPDAGGIIHHSVPELKRGRGVHETAADVVVRFAEETVTILEYLAEQGTLPVEEQTRTGKLFLSSDFEPHHLRVIYDLYDNDIVDEYLDGNLGDKQPSLTDVFEKIDASNPR</sequence>
<dbReference type="GO" id="GO:0016740">
    <property type="term" value="F:transferase activity"/>
    <property type="evidence" value="ECO:0007669"/>
    <property type="project" value="UniProtKB-KW"/>
</dbReference>
<dbReference type="Gene3D" id="3.40.50.170">
    <property type="entry name" value="Formyl transferase, N-terminal domain"/>
    <property type="match status" value="1"/>
</dbReference>
<dbReference type="OrthoDB" id="199806at2157"/>
<reference evidence="1 2" key="1">
    <citation type="submission" date="2018-01" db="EMBL/GenBank/DDBJ databases">
        <title>Complete genome sequence of Salinigranum rubrum GX10T, an extremely halophilic archaeon isolated from a marine solar saltern.</title>
        <authorList>
            <person name="Han S."/>
        </authorList>
    </citation>
    <scope>NUCLEOTIDE SEQUENCE [LARGE SCALE GENOMIC DNA]</scope>
    <source>
        <strain evidence="1 2">GX10</strain>
    </source>
</reference>
<dbReference type="AlphaFoldDB" id="A0A2I8VIU5"/>
<keyword evidence="1" id="KW-0808">Transferase</keyword>
<dbReference type="EMBL" id="CP026309">
    <property type="protein sequence ID" value="AUV81814.1"/>
    <property type="molecule type" value="Genomic_DNA"/>
</dbReference>
<dbReference type="KEGG" id="srub:C2R22_09275"/>
<protein>
    <submittedName>
        <fullName evidence="1">Methionyl-tRNA formyltransferase</fullName>
    </submittedName>
</protein>
<dbReference type="Proteomes" id="UP000236584">
    <property type="component" value="Chromosome"/>
</dbReference>
<evidence type="ECO:0000313" key="1">
    <source>
        <dbReference type="EMBL" id="AUV81814.1"/>
    </source>
</evidence>
<accession>A0A2I8VIU5</accession>
<gene>
    <name evidence="1" type="ORF">C2R22_09275</name>
</gene>